<feature type="compositionally biased region" description="Low complexity" evidence="1">
    <location>
        <begin position="349"/>
        <end position="358"/>
    </location>
</feature>
<feature type="region of interest" description="Disordered" evidence="1">
    <location>
        <begin position="266"/>
        <end position="358"/>
    </location>
</feature>
<gene>
    <name evidence="3" type="ORF">GCM10009827_000690</name>
</gene>
<feature type="compositionally biased region" description="Low complexity" evidence="1">
    <location>
        <begin position="301"/>
        <end position="314"/>
    </location>
</feature>
<dbReference type="RefSeq" id="WP_344498210.1">
    <property type="nucleotide sequence ID" value="NZ_BAAAQD010000001.1"/>
</dbReference>
<proteinExistence type="predicted"/>
<dbReference type="EMBL" id="BAAAQD010000001">
    <property type="protein sequence ID" value="GAA1499404.1"/>
    <property type="molecule type" value="Genomic_DNA"/>
</dbReference>
<evidence type="ECO:0000313" key="3">
    <source>
        <dbReference type="EMBL" id="GAA1499404.1"/>
    </source>
</evidence>
<protein>
    <submittedName>
        <fullName evidence="3">Uncharacterized protein</fullName>
    </submittedName>
</protein>
<keyword evidence="2" id="KW-0812">Transmembrane</keyword>
<name>A0ABN1ZHM1_9ACTN</name>
<reference evidence="3 4" key="1">
    <citation type="journal article" date="2019" name="Int. J. Syst. Evol. Microbiol.">
        <title>The Global Catalogue of Microorganisms (GCM) 10K type strain sequencing project: providing services to taxonomists for standard genome sequencing and annotation.</title>
        <authorList>
            <consortium name="The Broad Institute Genomics Platform"/>
            <consortium name="The Broad Institute Genome Sequencing Center for Infectious Disease"/>
            <person name="Wu L."/>
            <person name="Ma J."/>
        </authorList>
    </citation>
    <scope>NUCLEOTIDE SEQUENCE [LARGE SCALE GENOMIC DNA]</scope>
    <source>
        <strain evidence="3 4">JCM 15933</strain>
    </source>
</reference>
<evidence type="ECO:0000256" key="2">
    <source>
        <dbReference type="SAM" id="Phobius"/>
    </source>
</evidence>
<comment type="caution">
    <text evidence="3">The sequence shown here is derived from an EMBL/GenBank/DDBJ whole genome shotgun (WGS) entry which is preliminary data.</text>
</comment>
<keyword evidence="2" id="KW-0472">Membrane</keyword>
<evidence type="ECO:0000256" key="1">
    <source>
        <dbReference type="SAM" id="MobiDB-lite"/>
    </source>
</evidence>
<organism evidence="3 4">
    <name type="scientific">Dactylosporangium maewongense</name>
    <dbReference type="NCBI Taxonomy" id="634393"/>
    <lineage>
        <taxon>Bacteria</taxon>
        <taxon>Bacillati</taxon>
        <taxon>Actinomycetota</taxon>
        <taxon>Actinomycetes</taxon>
        <taxon>Micromonosporales</taxon>
        <taxon>Micromonosporaceae</taxon>
        <taxon>Dactylosporangium</taxon>
    </lineage>
</organism>
<accession>A0ABN1ZHM1</accession>
<feature type="compositionally biased region" description="Pro residues" evidence="1">
    <location>
        <begin position="284"/>
        <end position="300"/>
    </location>
</feature>
<dbReference type="Proteomes" id="UP001501470">
    <property type="component" value="Unassembled WGS sequence"/>
</dbReference>
<evidence type="ECO:0000313" key="4">
    <source>
        <dbReference type="Proteomes" id="UP001501470"/>
    </source>
</evidence>
<feature type="transmembrane region" description="Helical" evidence="2">
    <location>
        <begin position="364"/>
        <end position="382"/>
    </location>
</feature>
<keyword evidence="2" id="KW-1133">Transmembrane helix</keyword>
<sequence length="386" mass="38518">MIANAMPATSLFSGAPATALPEGLVWVSRGPGDAGSTLHRVTAGGTVARTPLGYAVNAIGCAGDGTLFALATARAGRKLRAGPHVVRIGGDGRVTDLGAVPGTRRASGYPLADAYGGTVVAAGGVVRLLVGTASSVRPVQLSPGAPRLLPSRPLPSLPYAGDWAVEPSSGDLLTVAARGGRAQLVRVGSRVSFTPLPAVLPGRSAYGGVAVHPDGTLTALFNQASGPGAGPGTGHAPGGSALFRIPLSDPSRAVKLADLGSVASSDATACPVQPPPAVAGEPDPVLPSPTPTRRPVPSPSPAAAEVPAPMVTMAPPRPQVRKATPAPPSSVPPPPSTPAHRSNVRPAEPVAVPASASSPVGKRFIPVAAGFMIAAVAMTRLFRRRR</sequence>
<feature type="compositionally biased region" description="Pro residues" evidence="1">
    <location>
        <begin position="325"/>
        <end position="337"/>
    </location>
</feature>
<keyword evidence="4" id="KW-1185">Reference proteome</keyword>